<accession>A0AAD4F130</accession>
<sequence>MQLTNAFLTTALSFAAGTYAWAQAGDGTWVANNNWYTLWYNSGDTRVHEACTWRNTRSVHNAGDACAYWTNAQGGIFHGRCDYFKRTDGGKLWPTMDCR</sequence>
<evidence type="ECO:0000256" key="1">
    <source>
        <dbReference type="SAM" id="SignalP"/>
    </source>
</evidence>
<evidence type="ECO:0000313" key="3">
    <source>
        <dbReference type="Proteomes" id="UP001197093"/>
    </source>
</evidence>
<evidence type="ECO:0000313" key="2">
    <source>
        <dbReference type="EMBL" id="KAG7291164.1"/>
    </source>
</evidence>
<reference evidence="2" key="1">
    <citation type="submission" date="2023-02" db="EMBL/GenBank/DDBJ databases">
        <authorList>
            <person name="Palmer J.M."/>
        </authorList>
    </citation>
    <scope>NUCLEOTIDE SEQUENCE</scope>
    <source>
        <strain evidence="2">FW57</strain>
    </source>
</reference>
<feature type="signal peptide" evidence="1">
    <location>
        <begin position="1"/>
        <end position="22"/>
    </location>
</feature>
<dbReference type="EMBL" id="JAHCVI010000001">
    <property type="protein sequence ID" value="KAG7291164.1"/>
    <property type="molecule type" value="Genomic_DNA"/>
</dbReference>
<organism evidence="2 3">
    <name type="scientific">Staphylotrichum longicolle</name>
    <dbReference type="NCBI Taxonomy" id="669026"/>
    <lineage>
        <taxon>Eukaryota</taxon>
        <taxon>Fungi</taxon>
        <taxon>Dikarya</taxon>
        <taxon>Ascomycota</taxon>
        <taxon>Pezizomycotina</taxon>
        <taxon>Sordariomycetes</taxon>
        <taxon>Sordariomycetidae</taxon>
        <taxon>Sordariales</taxon>
        <taxon>Chaetomiaceae</taxon>
        <taxon>Staphylotrichum</taxon>
    </lineage>
</organism>
<comment type="caution">
    <text evidence="2">The sequence shown here is derived from an EMBL/GenBank/DDBJ whole genome shotgun (WGS) entry which is preliminary data.</text>
</comment>
<feature type="chain" id="PRO_5042179853" evidence="1">
    <location>
        <begin position="23"/>
        <end position="99"/>
    </location>
</feature>
<protein>
    <submittedName>
        <fullName evidence="2">Uncharacterized protein</fullName>
    </submittedName>
</protein>
<dbReference type="Proteomes" id="UP001197093">
    <property type="component" value="Unassembled WGS sequence"/>
</dbReference>
<keyword evidence="1" id="KW-0732">Signal</keyword>
<gene>
    <name evidence="2" type="ORF">NEMBOFW57_001176</name>
</gene>
<name>A0AAD4F130_9PEZI</name>
<keyword evidence="3" id="KW-1185">Reference proteome</keyword>
<dbReference type="AlphaFoldDB" id="A0AAD4F130"/>
<proteinExistence type="predicted"/>